<dbReference type="EMBL" id="EQ974002">
    <property type="protein sequence ID" value="EEF35905.1"/>
    <property type="molecule type" value="Genomic_DNA"/>
</dbReference>
<gene>
    <name evidence="11" type="ORF">RCOM_0658940</name>
</gene>
<keyword evidence="6 10" id="KW-0472">Membrane</keyword>
<dbReference type="GO" id="GO:0005789">
    <property type="term" value="C:endoplasmic reticulum membrane"/>
    <property type="evidence" value="ECO:0007669"/>
    <property type="project" value="UniProtKB-SubCell"/>
</dbReference>
<comment type="subcellular location">
    <subcellularLocation>
        <location evidence="1">Endoplasmic reticulum membrane</location>
        <topology evidence="1">Multi-pass membrane protein</topology>
    </subcellularLocation>
</comment>
<dbReference type="AlphaFoldDB" id="B9SKI4"/>
<keyword evidence="7" id="KW-0927">Auxin signaling pathway</keyword>
<accession>B9SKI4</accession>
<evidence type="ECO:0000256" key="3">
    <source>
        <dbReference type="ARBA" id="ARBA00022692"/>
    </source>
</evidence>
<keyword evidence="5 10" id="KW-1133">Transmembrane helix</keyword>
<feature type="transmembrane region" description="Helical" evidence="10">
    <location>
        <begin position="138"/>
        <end position="159"/>
    </location>
</feature>
<evidence type="ECO:0000256" key="6">
    <source>
        <dbReference type="ARBA" id="ARBA00023136"/>
    </source>
</evidence>
<name>B9SKI4_RICCO</name>
<feature type="transmembrane region" description="Helical" evidence="10">
    <location>
        <begin position="342"/>
        <end position="361"/>
    </location>
</feature>
<dbReference type="GO" id="GO:0016020">
    <property type="term" value="C:membrane"/>
    <property type="evidence" value="ECO:0000318"/>
    <property type="project" value="GO_Central"/>
</dbReference>
<feature type="transmembrane region" description="Helical" evidence="10">
    <location>
        <begin position="272"/>
        <end position="292"/>
    </location>
</feature>
<evidence type="ECO:0000313" key="12">
    <source>
        <dbReference type="Proteomes" id="UP000008311"/>
    </source>
</evidence>
<comment type="function">
    <text evidence="8">Involved in cellular auxin homeostasis by regulating auxin metabolism. Regulates intracellular auxin accumulation at the endoplasmic reticulum and thus auxin availability for nuclear auxin signaling.</text>
</comment>
<dbReference type="GO" id="GO:0009734">
    <property type="term" value="P:auxin-activated signaling pathway"/>
    <property type="evidence" value="ECO:0007669"/>
    <property type="project" value="UniProtKB-KW"/>
</dbReference>
<evidence type="ECO:0000256" key="1">
    <source>
        <dbReference type="ARBA" id="ARBA00004477"/>
    </source>
</evidence>
<dbReference type="PANTHER" id="PTHR31651">
    <property type="match status" value="1"/>
</dbReference>
<dbReference type="STRING" id="3988.B9SKI4"/>
<evidence type="ECO:0000256" key="7">
    <source>
        <dbReference type="ARBA" id="ARBA00023294"/>
    </source>
</evidence>
<dbReference type="Pfam" id="PF03547">
    <property type="entry name" value="Mem_trans"/>
    <property type="match status" value="1"/>
</dbReference>
<dbReference type="GO" id="GO:0080162">
    <property type="term" value="P:endoplasmic reticulum to cytosol auxin transport"/>
    <property type="evidence" value="ECO:0007669"/>
    <property type="project" value="InterPro"/>
</dbReference>
<organism evidence="11 12">
    <name type="scientific">Ricinus communis</name>
    <name type="common">Castor bean</name>
    <dbReference type="NCBI Taxonomy" id="3988"/>
    <lineage>
        <taxon>Eukaryota</taxon>
        <taxon>Viridiplantae</taxon>
        <taxon>Streptophyta</taxon>
        <taxon>Embryophyta</taxon>
        <taxon>Tracheophyta</taxon>
        <taxon>Spermatophyta</taxon>
        <taxon>Magnoliopsida</taxon>
        <taxon>eudicotyledons</taxon>
        <taxon>Gunneridae</taxon>
        <taxon>Pentapetalae</taxon>
        <taxon>rosids</taxon>
        <taxon>fabids</taxon>
        <taxon>Malpighiales</taxon>
        <taxon>Euphorbiaceae</taxon>
        <taxon>Acalyphoideae</taxon>
        <taxon>Acalypheae</taxon>
        <taxon>Ricinus</taxon>
    </lineage>
</organism>
<evidence type="ECO:0000313" key="11">
    <source>
        <dbReference type="EMBL" id="EEF35905.1"/>
    </source>
</evidence>
<dbReference type="InterPro" id="IPR004776">
    <property type="entry name" value="Mem_transp_PIN-like"/>
</dbReference>
<keyword evidence="4" id="KW-0256">Endoplasmic reticulum</keyword>
<feature type="transmembrane region" description="Helical" evidence="10">
    <location>
        <begin position="7"/>
        <end position="27"/>
    </location>
</feature>
<feature type="transmembrane region" description="Helical" evidence="10">
    <location>
        <begin position="179"/>
        <end position="200"/>
    </location>
</feature>
<feature type="transmembrane region" description="Helical" evidence="10">
    <location>
        <begin position="104"/>
        <end position="126"/>
    </location>
</feature>
<dbReference type="InParanoid" id="B9SKI4"/>
<dbReference type="InterPro" id="IPR045033">
    <property type="entry name" value="PILS1/3/4/5/7"/>
</dbReference>
<feature type="transmembrane region" description="Helical" evidence="10">
    <location>
        <begin position="312"/>
        <end position="330"/>
    </location>
</feature>
<feature type="transmembrane region" description="Helical" evidence="10">
    <location>
        <begin position="412"/>
        <end position="433"/>
    </location>
</feature>
<sequence>MALSFVLLEGCELIFSILCDIIILSRVDCATAMGFWDLFVVALMPVLKVLLVTAIGLFLATDGIHLLGASARNHLNNLVFYVFSPALIGSSLANTVTLDSLVTLWFMPVNILLTFIIGSALGWALVKITHTPKHLHGTIISCCSAGNLGNLLLIILPALCEENNSPFGDSTACSAYGQAYASLSMAVLAIYIWSYVYYIMRASASDESKEINGNNTTIIISPCGETSDYTEALLSEDVPTTENLPAELQESILQRIRQCISRIAGKMNVRMVLAPSTIAAMAGFAIGIISPIRKIMIGDSAPLRVIYSSANLLGEAAIPSITLIVGANLLRGLKRSGASISAMIGIIGVRFVVLPPIGIGVVKAAHHFGIVESDPLYQFTLMLQFAVPPAMNIGTIAQLVNTGESECSVIMLWTYAVASVSVTLWSAFFMWLVS</sequence>
<keyword evidence="12" id="KW-1185">Reference proteome</keyword>
<evidence type="ECO:0000256" key="5">
    <source>
        <dbReference type="ARBA" id="ARBA00022989"/>
    </source>
</evidence>
<dbReference type="Proteomes" id="UP000008311">
    <property type="component" value="Unassembled WGS sequence"/>
</dbReference>
<keyword evidence="2" id="KW-0813">Transport</keyword>
<evidence type="ECO:0000256" key="9">
    <source>
        <dbReference type="ARBA" id="ARBA00025752"/>
    </source>
</evidence>
<keyword evidence="3 10" id="KW-0812">Transmembrane</keyword>
<dbReference type="eggNOG" id="KOG2722">
    <property type="taxonomic scope" value="Eukaryota"/>
</dbReference>
<evidence type="ECO:0000256" key="2">
    <source>
        <dbReference type="ARBA" id="ARBA00022448"/>
    </source>
</evidence>
<reference evidence="12" key="1">
    <citation type="journal article" date="2010" name="Nat. Biotechnol.">
        <title>Draft genome sequence of the oilseed species Ricinus communis.</title>
        <authorList>
            <person name="Chan A.P."/>
            <person name="Crabtree J."/>
            <person name="Zhao Q."/>
            <person name="Lorenzi H."/>
            <person name="Orvis J."/>
            <person name="Puiu D."/>
            <person name="Melake-Berhan A."/>
            <person name="Jones K.M."/>
            <person name="Redman J."/>
            <person name="Chen G."/>
            <person name="Cahoon E.B."/>
            <person name="Gedil M."/>
            <person name="Stanke M."/>
            <person name="Haas B.J."/>
            <person name="Wortman J.R."/>
            <person name="Fraser-Liggett C.M."/>
            <person name="Ravel J."/>
            <person name="Rabinowicz P.D."/>
        </authorList>
    </citation>
    <scope>NUCLEOTIDE SEQUENCE [LARGE SCALE GENOMIC DNA]</scope>
    <source>
        <strain evidence="12">cv. Hale</strain>
    </source>
</reference>
<evidence type="ECO:0000256" key="10">
    <source>
        <dbReference type="SAM" id="Phobius"/>
    </source>
</evidence>
<protein>
    <submittedName>
        <fullName evidence="11">Auxin:hydrogen symporter, putative</fullName>
    </submittedName>
</protein>
<proteinExistence type="inferred from homology"/>
<dbReference type="PANTHER" id="PTHR31651:SF43">
    <property type="entry name" value="SYMPORTER, PUTATIVE-RELATED"/>
    <property type="match status" value="1"/>
</dbReference>
<dbReference type="GO" id="GO:0022857">
    <property type="term" value="F:transmembrane transporter activity"/>
    <property type="evidence" value="ECO:0000318"/>
    <property type="project" value="GO_Central"/>
</dbReference>
<feature type="transmembrane region" description="Helical" evidence="10">
    <location>
        <begin position="78"/>
        <end position="98"/>
    </location>
</feature>
<evidence type="ECO:0000256" key="8">
    <source>
        <dbReference type="ARBA" id="ARBA00025100"/>
    </source>
</evidence>
<feature type="transmembrane region" description="Helical" evidence="10">
    <location>
        <begin position="381"/>
        <end position="400"/>
    </location>
</feature>
<evidence type="ECO:0000256" key="4">
    <source>
        <dbReference type="ARBA" id="ARBA00022824"/>
    </source>
</evidence>
<feature type="transmembrane region" description="Helical" evidence="10">
    <location>
        <begin position="33"/>
        <end position="58"/>
    </location>
</feature>
<comment type="similarity">
    <text evidence="9">Belongs to the auxin efflux carrier (TC 2.A.69.2) family.</text>
</comment>